<dbReference type="AlphaFoldDB" id="F8FGQ3"/>
<accession>F8FGQ3</accession>
<dbReference type="Proteomes" id="UP000006620">
    <property type="component" value="Chromosome"/>
</dbReference>
<protein>
    <submittedName>
        <fullName evidence="1">Uncharacterized protein</fullName>
    </submittedName>
</protein>
<reference evidence="1 2" key="2">
    <citation type="journal article" date="2013" name="Genome Announc.">
        <title>Genome Sequence of Growth-Improving Paenibacillus mucilaginosus Strain KNP414.</title>
        <authorList>
            <person name="Lu J.J."/>
            <person name="Wang J.F."/>
            <person name="Hu X.F."/>
        </authorList>
    </citation>
    <scope>NUCLEOTIDE SEQUENCE [LARGE SCALE GENOMIC DNA]</scope>
    <source>
        <strain evidence="1 2">KNP414</strain>
    </source>
</reference>
<dbReference type="KEGG" id="pms:KNP414_06918"/>
<sequence length="135" mass="14363">MMIPIEAYFHTENDAEDVRIKLQAYPVDSIEVGELAEPLDRGVPLLLPFALAGGTTGTATGAGYLGGVGAVNTGADAAGAYVGLRTADDALHDRDGDGRDDRELRYVLTAQIGPEAYEEVVDLLRRSGAHVHRRS</sequence>
<gene>
    <name evidence="1" type="ordered locus">KNP414_06918</name>
</gene>
<name>F8FGQ3_PAEMK</name>
<proteinExistence type="predicted"/>
<evidence type="ECO:0000313" key="2">
    <source>
        <dbReference type="Proteomes" id="UP000006620"/>
    </source>
</evidence>
<organism evidence="1 2">
    <name type="scientific">Paenibacillus mucilaginosus (strain KNP414)</name>
    <dbReference type="NCBI Taxonomy" id="1036673"/>
    <lineage>
        <taxon>Bacteria</taxon>
        <taxon>Bacillati</taxon>
        <taxon>Bacillota</taxon>
        <taxon>Bacilli</taxon>
        <taxon>Bacillales</taxon>
        <taxon>Paenibacillaceae</taxon>
        <taxon>Paenibacillus</taxon>
    </lineage>
</organism>
<dbReference type="HOGENOM" id="CLU_1747821_0_0_9"/>
<dbReference type="EMBL" id="CP002869">
    <property type="protein sequence ID" value="AEI45430.1"/>
    <property type="molecule type" value="Genomic_DNA"/>
</dbReference>
<dbReference type="RefSeq" id="WP_013920572.1">
    <property type="nucleotide sequence ID" value="NC_015690.1"/>
</dbReference>
<reference evidence="2" key="1">
    <citation type="submission" date="2011-06" db="EMBL/GenBank/DDBJ databases">
        <title>Complete genome sequence of Paenibacillus mucilaginosus KNP414.</title>
        <authorList>
            <person name="Wang J."/>
            <person name="Hu S."/>
            <person name="Hu X."/>
            <person name="Zhang B."/>
            <person name="Dong D."/>
            <person name="Zhang S."/>
            <person name="Zhao K."/>
            <person name="Wu D."/>
        </authorList>
    </citation>
    <scope>NUCLEOTIDE SEQUENCE [LARGE SCALE GENOMIC DNA]</scope>
    <source>
        <strain evidence="2">KNP414</strain>
    </source>
</reference>
<evidence type="ECO:0000313" key="1">
    <source>
        <dbReference type="EMBL" id="AEI45430.1"/>
    </source>
</evidence>
<dbReference type="PATRIC" id="fig|1036673.3.peg.6453"/>